<evidence type="ECO:0000256" key="1">
    <source>
        <dbReference type="ARBA" id="ARBA00010381"/>
    </source>
</evidence>
<comment type="similarity">
    <text evidence="1">Belongs to the MIP18 family.</text>
</comment>
<dbReference type="GO" id="GO:0007059">
    <property type="term" value="P:chromosome segregation"/>
    <property type="evidence" value="ECO:0007669"/>
    <property type="project" value="UniProtKB-KW"/>
</dbReference>
<dbReference type="SUPFAM" id="SSF117916">
    <property type="entry name" value="Fe-S cluster assembly (FSCA) domain-like"/>
    <property type="match status" value="1"/>
</dbReference>
<reference evidence="3" key="1">
    <citation type="journal article" date="2018" name="PLoS Negl. Trop. Dis.">
        <title>An insight into the salivary gland and fat body transcriptome of Panstrongylus lignarius (Hemiptera: Heteroptera), the main vector of Chagas disease in Peru.</title>
        <authorList>
            <person name="Nevoa J.C."/>
            <person name="Mendes M.T."/>
            <person name="da Silva M.V."/>
            <person name="Soares S.C."/>
            <person name="Oliveira C.J.F."/>
            <person name="Ribeiro J.M.C."/>
        </authorList>
    </citation>
    <scope>NUCLEOTIDE SEQUENCE</scope>
</reference>
<dbReference type="InterPro" id="IPR034904">
    <property type="entry name" value="FSCA_dom_sf"/>
</dbReference>
<dbReference type="Gene3D" id="3.30.300.130">
    <property type="entry name" value="Fe-S cluster assembly (FSCA)"/>
    <property type="match status" value="1"/>
</dbReference>
<dbReference type="InterPro" id="IPR039796">
    <property type="entry name" value="MIP18"/>
</dbReference>
<dbReference type="PANTHER" id="PTHR12377">
    <property type="entry name" value="CYTOSOLIC IRON-SULFUR ASSEMBLY COMPONENT 2B-RELATED"/>
    <property type="match status" value="1"/>
</dbReference>
<proteinExistence type="inferred from homology"/>
<dbReference type="GO" id="GO:0051604">
    <property type="term" value="P:protein maturation"/>
    <property type="evidence" value="ECO:0007669"/>
    <property type="project" value="InterPro"/>
</dbReference>
<evidence type="ECO:0000313" key="3">
    <source>
        <dbReference type="EMBL" id="JAW13565.1"/>
    </source>
</evidence>
<keyword evidence="2" id="KW-0159">Chromosome partition</keyword>
<dbReference type="FunFam" id="3.30.300.130:FF:000004">
    <property type="entry name" value="cytosolic iron-sulfur assembly component 2A"/>
    <property type="match status" value="1"/>
</dbReference>
<evidence type="ECO:0000256" key="2">
    <source>
        <dbReference type="ARBA" id="ARBA00022829"/>
    </source>
</evidence>
<dbReference type="PANTHER" id="PTHR12377:SF2">
    <property type="entry name" value="CYTOSOLIC IRON-SULFUR ASSEMBLY COMPONENT 2A"/>
    <property type="match status" value="1"/>
</dbReference>
<accession>A0A224XM54</accession>
<dbReference type="EMBL" id="GFTR01002861">
    <property type="protein sequence ID" value="JAW13565.1"/>
    <property type="molecule type" value="Transcribed_RNA"/>
</dbReference>
<dbReference type="AlphaFoldDB" id="A0A224XM54"/>
<dbReference type="Gene3D" id="6.10.250.1280">
    <property type="match status" value="1"/>
</dbReference>
<sequence length="172" mass="19920">MFSPLLKKIKQIVFSEDHTTNKLCNEEPKIHMHIKDDEMITKQNQEFKETVFDLVRSIRDPEKPATLEDLDVVSEEGIEICRNWDDSIFYVSLEFQPTVAHCNLATLIGLCIRVKLQKNLVHKYKLKVTVKKGTHQTEEDVNKQINDKERVAAALENPSLLEMVQKCIKDAE</sequence>
<protein>
    <submittedName>
        <fullName evidence="3">Uncharacterized protein</fullName>
    </submittedName>
</protein>
<organism evidence="3">
    <name type="scientific">Panstrongylus lignarius</name>
    <dbReference type="NCBI Taxonomy" id="156445"/>
    <lineage>
        <taxon>Eukaryota</taxon>
        <taxon>Metazoa</taxon>
        <taxon>Ecdysozoa</taxon>
        <taxon>Arthropoda</taxon>
        <taxon>Hexapoda</taxon>
        <taxon>Insecta</taxon>
        <taxon>Pterygota</taxon>
        <taxon>Neoptera</taxon>
        <taxon>Paraneoptera</taxon>
        <taxon>Hemiptera</taxon>
        <taxon>Heteroptera</taxon>
        <taxon>Panheteroptera</taxon>
        <taxon>Cimicomorpha</taxon>
        <taxon>Reduviidae</taxon>
        <taxon>Triatominae</taxon>
        <taxon>Panstrongylus</taxon>
    </lineage>
</organism>
<name>A0A224XM54_9HEMI</name>